<evidence type="ECO:0000256" key="3">
    <source>
        <dbReference type="ARBA" id="ARBA00022741"/>
    </source>
</evidence>
<accession>B3RVN6</accession>
<evidence type="ECO:0000313" key="7">
    <source>
        <dbReference type="EMBL" id="EDV25531.1"/>
    </source>
</evidence>
<evidence type="ECO:0000256" key="1">
    <source>
        <dbReference type="ARBA" id="ARBA00006820"/>
    </source>
</evidence>
<dbReference type="InterPro" id="IPR004344">
    <property type="entry name" value="TTL/TTLL_fam"/>
</dbReference>
<name>B3RVN6_TRIAD</name>
<reference evidence="7 8" key="1">
    <citation type="journal article" date="2008" name="Nature">
        <title>The Trichoplax genome and the nature of placozoans.</title>
        <authorList>
            <person name="Srivastava M."/>
            <person name="Begovic E."/>
            <person name="Chapman J."/>
            <person name="Putnam N.H."/>
            <person name="Hellsten U."/>
            <person name="Kawashima T."/>
            <person name="Kuo A."/>
            <person name="Mitros T."/>
            <person name="Salamov A."/>
            <person name="Carpenter M.L."/>
            <person name="Signorovitch A.Y."/>
            <person name="Moreno M.A."/>
            <person name="Kamm K."/>
            <person name="Grimwood J."/>
            <person name="Schmutz J."/>
            <person name="Shapiro H."/>
            <person name="Grigoriev I.V."/>
            <person name="Buss L.W."/>
            <person name="Schierwater B."/>
            <person name="Dellaporta S.L."/>
            <person name="Rokhsar D.S."/>
        </authorList>
    </citation>
    <scope>NUCLEOTIDE SEQUENCE [LARGE SCALE GENOMIC DNA]</scope>
    <source>
        <strain evidence="7 8">Grell-BS-1999</strain>
    </source>
</reference>
<dbReference type="HOGENOM" id="CLU_010131_0_1_1"/>
<sequence length="409" mass="47995">IRFKCNLQNTIIDVLRDRGWTEVKDESDWDFYWCDVGWLRENFDHMFMEEHVRICHFRNHYELTRKNLMAKNLKRLRKQIEREQGKVEATKCDFFPTTYELPSEFHIFVEEFKRNPGSTWIMKPVAKSQGKGIFLFRKLTDIPDWCKKKGMDAPDTYIVQRYVESPYLIGGRKFDMRIYVLVTTYIPIKAYLYREGFARFSNTRYNLESIEDSYIHLTNVAIQKTAPDYDSEKGCKWSLDSLRKYLTAKHGIESLETLLQAITNIFIKSLQSVQRVIINDKHCFELYGFDILIDANLKPWLLEINASPSLTASSQSDYEMKVRLLEDVLNVVDMENKLTGKEKRVGGFDLIWDDGPVTKEDVGFDSISSSCTLLMIINIYKGCLNDREQQLKQMYKQQQNKAAATQSNN</sequence>
<dbReference type="RefSeq" id="XP_002111564.1">
    <property type="nucleotide sequence ID" value="XM_002111528.1"/>
</dbReference>
<evidence type="ECO:0000256" key="6">
    <source>
        <dbReference type="SAM" id="Coils"/>
    </source>
</evidence>
<feature type="non-terminal residue" evidence="7">
    <location>
        <position position="1"/>
    </location>
</feature>
<evidence type="ECO:0000256" key="4">
    <source>
        <dbReference type="ARBA" id="ARBA00022840"/>
    </source>
</evidence>
<dbReference type="PANTHER" id="PTHR12241:SF39">
    <property type="entry name" value="TUBULIN POLYGLUTAMYLASE TTLL9-RELATED"/>
    <property type="match status" value="1"/>
</dbReference>
<dbReference type="GeneID" id="6753274"/>
<keyword evidence="3" id="KW-0547">Nucleotide-binding</keyword>
<gene>
    <name evidence="7" type="ORF">TRIADDRAFT_23726</name>
</gene>
<evidence type="ECO:0000256" key="5">
    <source>
        <dbReference type="ARBA" id="ARBA00030445"/>
    </source>
</evidence>
<dbReference type="EMBL" id="DS985244">
    <property type="protein sequence ID" value="EDV25531.1"/>
    <property type="molecule type" value="Genomic_DNA"/>
</dbReference>
<dbReference type="GO" id="GO:0070740">
    <property type="term" value="F:tubulin-glutamic acid ligase activity"/>
    <property type="evidence" value="ECO:0000318"/>
    <property type="project" value="GO_Central"/>
</dbReference>
<dbReference type="GO" id="GO:0036064">
    <property type="term" value="C:ciliary basal body"/>
    <property type="evidence" value="ECO:0000318"/>
    <property type="project" value="GO_Central"/>
</dbReference>
<dbReference type="KEGG" id="tad:TRIADDRAFT_23726"/>
<dbReference type="AlphaFoldDB" id="B3RVN6"/>
<dbReference type="OrthoDB" id="202825at2759"/>
<dbReference type="PROSITE" id="PS51221">
    <property type="entry name" value="TTL"/>
    <property type="match status" value="1"/>
</dbReference>
<feature type="coiled-coil region" evidence="6">
    <location>
        <begin position="63"/>
        <end position="93"/>
    </location>
</feature>
<dbReference type="PhylomeDB" id="B3RVN6"/>
<dbReference type="Proteomes" id="UP000009022">
    <property type="component" value="Unassembled WGS sequence"/>
</dbReference>
<organism evidence="7 8">
    <name type="scientific">Trichoplax adhaerens</name>
    <name type="common">Trichoplax reptans</name>
    <dbReference type="NCBI Taxonomy" id="10228"/>
    <lineage>
        <taxon>Eukaryota</taxon>
        <taxon>Metazoa</taxon>
        <taxon>Placozoa</taxon>
        <taxon>Uniplacotomia</taxon>
        <taxon>Trichoplacea</taxon>
        <taxon>Trichoplacidae</taxon>
        <taxon>Trichoplax</taxon>
    </lineage>
</organism>
<keyword evidence="2" id="KW-0436">Ligase</keyword>
<dbReference type="GO" id="GO:0005524">
    <property type="term" value="F:ATP binding"/>
    <property type="evidence" value="ECO:0007669"/>
    <property type="project" value="UniProtKB-KW"/>
</dbReference>
<keyword evidence="8" id="KW-1185">Reference proteome</keyword>
<dbReference type="InParanoid" id="B3RVN6"/>
<evidence type="ECO:0000256" key="2">
    <source>
        <dbReference type="ARBA" id="ARBA00022598"/>
    </source>
</evidence>
<dbReference type="eggNOG" id="KOG2157">
    <property type="taxonomic scope" value="Eukaryota"/>
</dbReference>
<dbReference type="Pfam" id="PF03133">
    <property type="entry name" value="TTL"/>
    <property type="match status" value="1"/>
</dbReference>
<protein>
    <recommendedName>
        <fullName evidence="5">Tubulin--tyrosine ligase-like protein 9</fullName>
    </recommendedName>
</protein>
<evidence type="ECO:0000313" key="8">
    <source>
        <dbReference type="Proteomes" id="UP000009022"/>
    </source>
</evidence>
<dbReference type="SUPFAM" id="SSF56059">
    <property type="entry name" value="Glutathione synthetase ATP-binding domain-like"/>
    <property type="match status" value="1"/>
</dbReference>
<dbReference type="GO" id="GO:0015631">
    <property type="term" value="F:tubulin binding"/>
    <property type="evidence" value="ECO:0000318"/>
    <property type="project" value="GO_Central"/>
</dbReference>
<dbReference type="Gene3D" id="3.30.470.20">
    <property type="entry name" value="ATP-grasp fold, B domain"/>
    <property type="match status" value="1"/>
</dbReference>
<dbReference type="STRING" id="10228.B3RVN6"/>
<dbReference type="CTD" id="6753274"/>
<comment type="similarity">
    <text evidence="1">Belongs to the tubulin--tyrosine ligase family.</text>
</comment>
<dbReference type="OMA" id="NDITMHL"/>
<dbReference type="GO" id="GO:0000226">
    <property type="term" value="P:microtubule cytoskeleton organization"/>
    <property type="evidence" value="ECO:0000318"/>
    <property type="project" value="GO_Central"/>
</dbReference>
<keyword evidence="4" id="KW-0067">ATP-binding</keyword>
<dbReference type="PANTHER" id="PTHR12241">
    <property type="entry name" value="TUBULIN POLYGLUTAMYLASE"/>
    <property type="match status" value="1"/>
</dbReference>
<dbReference type="FunCoup" id="B3RVN6">
    <property type="interactions" value="306"/>
</dbReference>
<proteinExistence type="inferred from homology"/>
<keyword evidence="6" id="KW-0175">Coiled coil</keyword>